<accession>A0ABD3FLJ0</accession>
<organism evidence="7 8">
    <name type="scientific">Phytophthora oleae</name>
    <dbReference type="NCBI Taxonomy" id="2107226"/>
    <lineage>
        <taxon>Eukaryota</taxon>
        <taxon>Sar</taxon>
        <taxon>Stramenopiles</taxon>
        <taxon>Oomycota</taxon>
        <taxon>Peronosporomycetes</taxon>
        <taxon>Peronosporales</taxon>
        <taxon>Peronosporaceae</taxon>
        <taxon>Phytophthora</taxon>
    </lineage>
</organism>
<comment type="caution">
    <text evidence="7">The sequence shown here is derived from an EMBL/GenBank/DDBJ whole genome shotgun (WGS) entry which is preliminary data.</text>
</comment>
<dbReference type="GO" id="GO:0006629">
    <property type="term" value="P:lipid metabolic process"/>
    <property type="evidence" value="ECO:0007669"/>
    <property type="project" value="UniProtKB-KW"/>
</dbReference>
<dbReference type="PANTHER" id="PTHR34043">
    <property type="entry name" value="ALPHA/BETA-HYDROLASES SUPERFAMILY PROTEIN"/>
    <property type="match status" value="1"/>
</dbReference>
<dbReference type="AlphaFoldDB" id="A0ABD3FLJ0"/>
<keyword evidence="8" id="KW-1185">Reference proteome</keyword>
<comment type="subcellular location">
    <subcellularLocation>
        <location evidence="1">Secreted</location>
    </subcellularLocation>
</comment>
<dbReference type="Pfam" id="PF24708">
    <property type="entry name" value="Lip_C"/>
    <property type="match status" value="1"/>
</dbReference>
<dbReference type="PANTHER" id="PTHR34043:SF3">
    <property type="entry name" value="ALPHA_BETA-HYDROLASES SUPERFAMILY PROTEIN"/>
    <property type="match status" value="1"/>
</dbReference>
<dbReference type="GO" id="GO:0016787">
    <property type="term" value="F:hydrolase activity"/>
    <property type="evidence" value="ECO:0007669"/>
    <property type="project" value="UniProtKB-KW"/>
</dbReference>
<protein>
    <recommendedName>
        <fullName evidence="6">Lipase-like C-terminal domain-containing protein</fullName>
    </recommendedName>
</protein>
<dbReference type="Proteomes" id="UP001632037">
    <property type="component" value="Unassembled WGS sequence"/>
</dbReference>
<evidence type="ECO:0000256" key="1">
    <source>
        <dbReference type="ARBA" id="ARBA00004613"/>
    </source>
</evidence>
<reference evidence="7 8" key="1">
    <citation type="submission" date="2024-09" db="EMBL/GenBank/DDBJ databases">
        <title>Genome sequencing and assembly of Phytophthora oleae, isolate VK10A, causative agent of rot of olive drupes.</title>
        <authorList>
            <person name="Conti Taguali S."/>
            <person name="Riolo M."/>
            <person name="La Spada F."/>
            <person name="Cacciola S.O."/>
            <person name="Dionisio G."/>
        </authorList>
    </citation>
    <scope>NUCLEOTIDE SEQUENCE [LARGE SCALE GENOMIC DNA]</scope>
    <source>
        <strain evidence="7 8">VK10A</strain>
    </source>
</reference>
<keyword evidence="4" id="KW-0378">Hydrolase</keyword>
<feature type="domain" description="Lipase-like C-terminal" evidence="6">
    <location>
        <begin position="82"/>
        <end position="448"/>
    </location>
</feature>
<keyword evidence="3" id="KW-0732">Signal</keyword>
<evidence type="ECO:0000256" key="3">
    <source>
        <dbReference type="ARBA" id="ARBA00022729"/>
    </source>
</evidence>
<evidence type="ECO:0000313" key="7">
    <source>
        <dbReference type="EMBL" id="KAL3667758.1"/>
    </source>
</evidence>
<evidence type="ECO:0000259" key="6">
    <source>
        <dbReference type="Pfam" id="PF24708"/>
    </source>
</evidence>
<name>A0ABD3FLJ0_9STRA</name>
<proteinExistence type="predicted"/>
<evidence type="ECO:0000313" key="8">
    <source>
        <dbReference type="Proteomes" id="UP001632037"/>
    </source>
</evidence>
<gene>
    <name evidence="7" type="ORF">V7S43_007311</name>
</gene>
<dbReference type="GO" id="GO:0005576">
    <property type="term" value="C:extracellular region"/>
    <property type="evidence" value="ECO:0007669"/>
    <property type="project" value="UniProtKB-SubCell"/>
</dbReference>
<evidence type="ECO:0000256" key="4">
    <source>
        <dbReference type="ARBA" id="ARBA00022801"/>
    </source>
</evidence>
<dbReference type="InterPro" id="IPR029058">
    <property type="entry name" value="AB_hydrolase_fold"/>
</dbReference>
<dbReference type="InterPro" id="IPR056304">
    <property type="entry name" value="Lip-like_C"/>
</dbReference>
<dbReference type="Gene3D" id="3.40.50.1820">
    <property type="entry name" value="alpha/beta hydrolase"/>
    <property type="match status" value="1"/>
</dbReference>
<evidence type="ECO:0000256" key="2">
    <source>
        <dbReference type="ARBA" id="ARBA00022525"/>
    </source>
</evidence>
<dbReference type="EMBL" id="JBIMZQ010000013">
    <property type="protein sequence ID" value="KAL3667758.1"/>
    <property type="molecule type" value="Genomic_DNA"/>
</dbReference>
<sequence length="535" mass="58099">MPNVLHDSSARPKWNLQLESASPHLAVRGLALIPLQSSGSLRNSPRPPQFQAQSSSRMSVVLRLTLLLLAVALSPLPTQATNKYPIILVNGFSGWGRDELLGFRYWGGIQGDFQDELTAQGYTVYTAAVGPFSSNWDRACELFAIIKGGRVDYGKKHSATHNHLQYGRNYTGLYSKWGTANSDGSINKVHLIGHSMGGQTVRMLAQLLEHGTTGAPIQEDPSSHTLFKGGKSWVHSITTISTPNQGTTLGDGFSTIGDSVKDLLAGVLSVVGVLGDSAKMVYDAKLDQWGITNKQSGETIQAYLDRVFSSKIFDPNFKDVCLWSLSTGGAKEEVTWVKTLSDVYYYSYATIDTYNTRDLLLRKISLPNLLTMLLPLDPLAVFLGGRYAPDTLKLSTDWQPNDGVVPTISMGSDGVGTAITFAGSSQLGKWNKMPQLNRLDHLAVIGVTLHTQVLDLYEGHAALLYALPSSSSRRLADSTAAVVKLDTAILELTAATTSVETKSDLESLCQSPKNSYAQSYCTKMLESASTRRLRG</sequence>
<keyword evidence="5" id="KW-0443">Lipid metabolism</keyword>
<keyword evidence="2" id="KW-0964">Secreted</keyword>
<dbReference type="SUPFAM" id="SSF53474">
    <property type="entry name" value="alpha/beta-Hydrolases"/>
    <property type="match status" value="1"/>
</dbReference>
<evidence type="ECO:0000256" key="5">
    <source>
        <dbReference type="ARBA" id="ARBA00023098"/>
    </source>
</evidence>